<gene>
    <name evidence="1" type="ORF">HD595_006751</name>
</gene>
<protein>
    <submittedName>
        <fullName evidence="1">Uncharacterized protein</fullName>
    </submittedName>
</protein>
<proteinExistence type="predicted"/>
<accession>A0ABT1KCB2</accession>
<dbReference type="Proteomes" id="UP001320766">
    <property type="component" value="Unassembled WGS sequence"/>
</dbReference>
<evidence type="ECO:0000313" key="1">
    <source>
        <dbReference type="EMBL" id="MCP2350629.1"/>
    </source>
</evidence>
<evidence type="ECO:0000313" key="2">
    <source>
        <dbReference type="Proteomes" id="UP001320766"/>
    </source>
</evidence>
<organism evidence="1 2">
    <name type="scientific">Nonomuraea roseoviolacea subsp. carminata</name>
    <dbReference type="NCBI Taxonomy" id="160689"/>
    <lineage>
        <taxon>Bacteria</taxon>
        <taxon>Bacillati</taxon>
        <taxon>Actinomycetota</taxon>
        <taxon>Actinomycetes</taxon>
        <taxon>Streptosporangiales</taxon>
        <taxon>Streptosporangiaceae</taxon>
        <taxon>Nonomuraea</taxon>
    </lineage>
</organism>
<name>A0ABT1KCB2_9ACTN</name>
<keyword evidence="2" id="KW-1185">Reference proteome</keyword>
<dbReference type="RefSeq" id="WP_253776186.1">
    <property type="nucleotide sequence ID" value="NZ_BAAAVE010000017.1"/>
</dbReference>
<sequence>MAYMPVTSKEELRVGWGADFSAWPVELAVVLETSGEPADSEYHDAAWDGTDAVLVIGQGSSLELAPGQYVVWTRITTSTQRPVRRSGILTVGEP</sequence>
<reference evidence="1 2" key="1">
    <citation type="submission" date="2022-06" db="EMBL/GenBank/DDBJ databases">
        <title>Sequencing the genomes of 1000 actinobacteria strains.</title>
        <authorList>
            <person name="Klenk H.-P."/>
        </authorList>
    </citation>
    <scope>NUCLEOTIDE SEQUENCE [LARGE SCALE GENOMIC DNA]</scope>
    <source>
        <strain evidence="1 2">DSM 44170</strain>
    </source>
</reference>
<dbReference type="EMBL" id="JAMZEC010000001">
    <property type="protein sequence ID" value="MCP2350629.1"/>
    <property type="molecule type" value="Genomic_DNA"/>
</dbReference>
<comment type="caution">
    <text evidence="1">The sequence shown here is derived from an EMBL/GenBank/DDBJ whole genome shotgun (WGS) entry which is preliminary data.</text>
</comment>